<dbReference type="InterPro" id="IPR052550">
    <property type="entry name" value="Pyrimidine_5'-ntase_YjjG"/>
</dbReference>
<dbReference type="RefSeq" id="WP_353546037.1">
    <property type="nucleotide sequence ID" value="NZ_JAGKSB010000003.1"/>
</dbReference>
<dbReference type="Gene3D" id="1.10.150.240">
    <property type="entry name" value="Putative phosphatase, domain 2"/>
    <property type="match status" value="1"/>
</dbReference>
<proteinExistence type="predicted"/>
<dbReference type="SFLD" id="SFLDS00003">
    <property type="entry name" value="Haloacid_Dehalogenase"/>
    <property type="match status" value="1"/>
</dbReference>
<accession>A0A8T4H858</accession>
<keyword evidence="2" id="KW-1185">Reference proteome</keyword>
<comment type="caution">
    <text evidence="1">The sequence shown here is derived from an EMBL/GenBank/DDBJ whole genome shotgun (WGS) entry which is preliminary data.</text>
</comment>
<dbReference type="NCBIfam" id="TIGR02254">
    <property type="entry name" value="YjjG_YfnB"/>
    <property type="match status" value="1"/>
</dbReference>
<dbReference type="Proteomes" id="UP000679691">
    <property type="component" value="Unassembled WGS sequence"/>
</dbReference>
<dbReference type="NCBIfam" id="TIGR01549">
    <property type="entry name" value="HAD-SF-IA-v1"/>
    <property type="match status" value="1"/>
</dbReference>
<dbReference type="InterPro" id="IPR011951">
    <property type="entry name" value="HAD-SF_hydro_IA_YjjG/PynA"/>
</dbReference>
<evidence type="ECO:0000313" key="2">
    <source>
        <dbReference type="Proteomes" id="UP000679691"/>
    </source>
</evidence>
<dbReference type="EMBL" id="JAGKSB010000003">
    <property type="protein sequence ID" value="MBP3942553.1"/>
    <property type="molecule type" value="Genomic_DNA"/>
</dbReference>
<dbReference type="Gene3D" id="3.40.50.1000">
    <property type="entry name" value="HAD superfamily/HAD-like"/>
    <property type="match status" value="1"/>
</dbReference>
<dbReference type="InterPro" id="IPR006439">
    <property type="entry name" value="HAD-SF_hydro_IA"/>
</dbReference>
<dbReference type="Pfam" id="PF00702">
    <property type="entry name" value="Hydrolase"/>
    <property type="match status" value="1"/>
</dbReference>
<dbReference type="AlphaFoldDB" id="A0A8T4H858"/>
<dbReference type="SUPFAM" id="SSF56784">
    <property type="entry name" value="HAD-like"/>
    <property type="match status" value="1"/>
</dbReference>
<dbReference type="InterPro" id="IPR023214">
    <property type="entry name" value="HAD_sf"/>
</dbReference>
<evidence type="ECO:0000313" key="1">
    <source>
        <dbReference type="EMBL" id="MBP3942553.1"/>
    </source>
</evidence>
<reference evidence="1" key="1">
    <citation type="submission" date="2021-03" db="EMBL/GenBank/DDBJ databases">
        <authorList>
            <person name="Lu T."/>
            <person name="Wang Q."/>
            <person name="Han X."/>
        </authorList>
    </citation>
    <scope>NUCLEOTIDE SEQUENCE</scope>
    <source>
        <strain evidence="1">WQ 2009</strain>
    </source>
</reference>
<organism evidence="1 2">
    <name type="scientific">Rhinopithecimicrobium faecis</name>
    <dbReference type="NCBI Taxonomy" id="2820698"/>
    <lineage>
        <taxon>Bacteria</taxon>
        <taxon>Pseudomonadati</taxon>
        <taxon>Bacteroidota</taxon>
        <taxon>Sphingobacteriia</taxon>
        <taxon>Sphingobacteriales</taxon>
        <taxon>Sphingobacteriaceae</taxon>
        <taxon>Rhinopithecimicrobium</taxon>
    </lineage>
</organism>
<name>A0A8T4H858_9SPHI</name>
<dbReference type="InterPro" id="IPR036412">
    <property type="entry name" value="HAD-like_sf"/>
</dbReference>
<dbReference type="InterPro" id="IPR023198">
    <property type="entry name" value="PGP-like_dom2"/>
</dbReference>
<dbReference type="PANTHER" id="PTHR47478:SF1">
    <property type="entry name" value="PYRIMIDINE 5'-NUCLEOTIDASE YJJG"/>
    <property type="match status" value="1"/>
</dbReference>
<dbReference type="GO" id="GO:0008253">
    <property type="term" value="F:5'-nucleotidase activity"/>
    <property type="evidence" value="ECO:0007669"/>
    <property type="project" value="InterPro"/>
</dbReference>
<dbReference type="SFLD" id="SFLDG01129">
    <property type="entry name" value="C1.5:_HAD__Beta-PGM__Phosphata"/>
    <property type="match status" value="1"/>
</dbReference>
<dbReference type="PANTHER" id="PTHR47478">
    <property type="match status" value="1"/>
</dbReference>
<protein>
    <submittedName>
        <fullName evidence="1">YjjG family noncanonical pyrimidine nucleotidase</fullName>
    </submittedName>
</protein>
<sequence length="234" mass="27375">MLQTEKKDIFFDLDHTIWDFDRNAEETLHELYRAFKFDKLFNHHTADLFIETYTRNNQRLWALYHHGKIDKAELRRARFADTFEELGVDPIHFPKSFEDKYLLICPRKTNLFPYAHETLAYLQGKYNLHLISNGFKEACTTKLAESNLNQYFQTVVISEIIGINKPDPKIYNFAVGQANTRYEDAVMIGDNLDADVRGAQNAGMEAIFFNPFDAEVPSDIKYSIQSLRELQDFL</sequence>
<gene>
    <name evidence="1" type="ORF">J5U18_03060</name>
</gene>